<comment type="caution">
    <text evidence="12">The sequence shown here is derived from an EMBL/GenBank/DDBJ whole genome shotgun (WGS) entry which is preliminary data.</text>
</comment>
<evidence type="ECO:0000256" key="4">
    <source>
        <dbReference type="ARBA" id="ARBA00022833"/>
    </source>
</evidence>
<keyword evidence="5 8" id="KW-0482">Metalloprotease</keyword>
<evidence type="ECO:0000256" key="8">
    <source>
        <dbReference type="RuleBase" id="RU003983"/>
    </source>
</evidence>
<accession>A0A2G8IRC2</accession>
<dbReference type="InterPro" id="IPR032456">
    <property type="entry name" value="Peptidase_M48_N"/>
</dbReference>
<dbReference type="CDD" id="cd07343">
    <property type="entry name" value="M48A_Zmpste24p_like"/>
    <property type="match status" value="1"/>
</dbReference>
<evidence type="ECO:0000256" key="7">
    <source>
        <dbReference type="PIRSR" id="PIRSR627057-2"/>
    </source>
</evidence>
<feature type="domain" description="Peptidase M48" evidence="10">
    <location>
        <begin position="209"/>
        <end position="416"/>
    </location>
</feature>
<feature type="binding site" evidence="7">
    <location>
        <position position="359"/>
    </location>
    <ligand>
        <name>Zn(2+)</name>
        <dbReference type="ChEBI" id="CHEBI:29105"/>
        <note>catalytic</note>
    </ligand>
</feature>
<dbReference type="RefSeq" id="WP_099728115.1">
    <property type="nucleotide sequence ID" value="NZ_PEKP01000021.1"/>
</dbReference>
<evidence type="ECO:0000259" key="11">
    <source>
        <dbReference type="Pfam" id="PF16491"/>
    </source>
</evidence>
<dbReference type="FunFam" id="3.30.2010.10:FF:000010">
    <property type="entry name" value="M48 family peptidase"/>
    <property type="match status" value="1"/>
</dbReference>
<dbReference type="GO" id="GO:0046872">
    <property type="term" value="F:metal ion binding"/>
    <property type="evidence" value="ECO:0007669"/>
    <property type="project" value="UniProtKB-KW"/>
</dbReference>
<keyword evidence="9" id="KW-1133">Transmembrane helix</keyword>
<feature type="transmembrane region" description="Helical" evidence="9">
    <location>
        <begin position="7"/>
        <end position="27"/>
    </location>
</feature>
<dbReference type="Gene3D" id="3.30.2010.10">
    <property type="entry name" value="Metalloproteases ('zincins'), catalytic domain"/>
    <property type="match status" value="1"/>
</dbReference>
<dbReference type="PANTHER" id="PTHR10120">
    <property type="entry name" value="CAAX PRENYL PROTEASE 1"/>
    <property type="match status" value="1"/>
</dbReference>
<keyword evidence="9" id="KW-0472">Membrane</keyword>
<dbReference type="InterPro" id="IPR027057">
    <property type="entry name" value="CAXX_Prtase_1"/>
</dbReference>
<comment type="similarity">
    <text evidence="8">Belongs to the peptidase M48 family.</text>
</comment>
<feature type="transmembrane region" description="Helical" evidence="9">
    <location>
        <begin position="153"/>
        <end position="170"/>
    </location>
</feature>
<feature type="transmembrane region" description="Helical" evidence="9">
    <location>
        <begin position="65"/>
        <end position="86"/>
    </location>
</feature>
<feature type="domain" description="CAAX prenyl protease 1 N-terminal" evidence="11">
    <location>
        <begin position="73"/>
        <end position="205"/>
    </location>
</feature>
<evidence type="ECO:0000256" key="2">
    <source>
        <dbReference type="ARBA" id="ARBA00022723"/>
    </source>
</evidence>
<keyword evidence="3 8" id="KW-0378">Hydrolase</keyword>
<evidence type="ECO:0000256" key="6">
    <source>
        <dbReference type="PIRSR" id="PIRSR627057-1"/>
    </source>
</evidence>
<feature type="transmembrane region" description="Helical" evidence="9">
    <location>
        <begin position="331"/>
        <end position="350"/>
    </location>
</feature>
<evidence type="ECO:0000256" key="5">
    <source>
        <dbReference type="ARBA" id="ARBA00023049"/>
    </source>
</evidence>
<dbReference type="GO" id="GO:0004222">
    <property type="term" value="F:metalloendopeptidase activity"/>
    <property type="evidence" value="ECO:0007669"/>
    <property type="project" value="InterPro"/>
</dbReference>
<feature type="transmembrane region" description="Helical" evidence="9">
    <location>
        <begin position="106"/>
        <end position="127"/>
    </location>
</feature>
<protein>
    <submittedName>
        <fullName evidence="12">Peptidase M48</fullName>
    </submittedName>
</protein>
<keyword evidence="1 8" id="KW-0645">Protease</keyword>
<feature type="transmembrane region" description="Helical" evidence="9">
    <location>
        <begin position="177"/>
        <end position="200"/>
    </location>
</feature>
<dbReference type="Pfam" id="PF16491">
    <property type="entry name" value="Peptidase_M48_N"/>
    <property type="match status" value="1"/>
</dbReference>
<keyword evidence="9" id="KW-0812">Transmembrane</keyword>
<organism evidence="12 13">
    <name type="scientific">Bacillus pumilus</name>
    <name type="common">Bacillus mesentericus</name>
    <dbReference type="NCBI Taxonomy" id="1408"/>
    <lineage>
        <taxon>Bacteria</taxon>
        <taxon>Bacillati</taxon>
        <taxon>Bacillota</taxon>
        <taxon>Bacilli</taxon>
        <taxon>Bacillales</taxon>
        <taxon>Bacillaceae</taxon>
        <taxon>Bacillus</taxon>
    </lineage>
</organism>
<feature type="active site" description="Proton donor" evidence="6">
    <location>
        <position position="363"/>
    </location>
</feature>
<feature type="binding site" evidence="7">
    <location>
        <position position="279"/>
    </location>
    <ligand>
        <name>Zn(2+)</name>
        <dbReference type="ChEBI" id="CHEBI:29105"/>
        <note>catalytic</note>
    </ligand>
</feature>
<evidence type="ECO:0000313" key="13">
    <source>
        <dbReference type="Proteomes" id="UP000230768"/>
    </source>
</evidence>
<feature type="transmembrane region" description="Helical" evidence="9">
    <location>
        <begin position="289"/>
        <end position="311"/>
    </location>
</feature>
<keyword evidence="4 7" id="KW-0862">Zinc</keyword>
<evidence type="ECO:0000256" key="3">
    <source>
        <dbReference type="ARBA" id="ARBA00022801"/>
    </source>
</evidence>
<gene>
    <name evidence="12" type="ORF">CTV99_14055</name>
</gene>
<keyword evidence="2 7" id="KW-0479">Metal-binding</keyword>
<dbReference type="GO" id="GO:0071586">
    <property type="term" value="P:CAAX-box protein processing"/>
    <property type="evidence" value="ECO:0007669"/>
    <property type="project" value="InterPro"/>
</dbReference>
<evidence type="ECO:0000256" key="9">
    <source>
        <dbReference type="SAM" id="Phobius"/>
    </source>
</evidence>
<evidence type="ECO:0000313" key="12">
    <source>
        <dbReference type="EMBL" id="PIK26075.1"/>
    </source>
</evidence>
<evidence type="ECO:0000259" key="10">
    <source>
        <dbReference type="Pfam" id="PF01435"/>
    </source>
</evidence>
<feature type="active site" evidence="6">
    <location>
        <position position="280"/>
    </location>
</feature>
<proteinExistence type="inferred from homology"/>
<dbReference type="AlphaFoldDB" id="A0A2G8IRC2"/>
<dbReference type="InterPro" id="IPR001915">
    <property type="entry name" value="Peptidase_M48"/>
</dbReference>
<dbReference type="EMBL" id="PEKP01000021">
    <property type="protein sequence ID" value="PIK26075.1"/>
    <property type="molecule type" value="Genomic_DNA"/>
</dbReference>
<feature type="binding site" evidence="7">
    <location>
        <position position="283"/>
    </location>
    <ligand>
        <name>Zn(2+)</name>
        <dbReference type="ChEBI" id="CHEBI:29105"/>
        <note>catalytic</note>
    </ligand>
</feature>
<evidence type="ECO:0000256" key="1">
    <source>
        <dbReference type="ARBA" id="ARBA00022670"/>
    </source>
</evidence>
<name>A0A2G8IRC2_BACPU</name>
<reference evidence="12 13" key="1">
    <citation type="submission" date="2017-11" db="EMBL/GenBank/DDBJ databases">
        <title>Draft genome sequence of Bacillus pumilus 51_5il from lake Gorkoye (Russia: Novosibirsk region).</title>
        <authorList>
            <person name="Shipova A.A."/>
            <person name="Rozanov A.S."/>
            <person name="Bryanskaya A.V."/>
            <person name="Peltek S.E."/>
        </authorList>
    </citation>
    <scope>NUCLEOTIDE SEQUENCE [LARGE SCALE GENOMIC DNA]</scope>
    <source>
        <strain evidence="12 13">51_5il</strain>
    </source>
</reference>
<comment type="cofactor">
    <cofactor evidence="7 8">
        <name>Zn(2+)</name>
        <dbReference type="ChEBI" id="CHEBI:29105"/>
    </cofactor>
    <text evidence="7 8">Binds 1 zinc ion per subunit.</text>
</comment>
<sequence>MRVRKWVALATLAYILYGLFIYFYLFLMGDSSVPESVKGTSADPHTFMTSHELVISENFSKIRNLLYFMTIPLDWYVFFLLLISGFSRKLADWSFAAARFTFLSKLVYVFVLSLLTMLVSLPIKWIGYQLSLYYGISAQSTASWLKDQTLDFWIQYPLLSLCALVFFWLIQKRRKLWWLYGWCLTVPVTLFLFFIQPVVIDPLYNDFYPLKDQALEKKILTLAEKAHIPADHVYEVNMSEKTNTMNAYVTGIGENKRIVLWDTTLQKLKDQEILFIMAHEMGHYVMKHVYIGLAGYLVLSLAGFFAMDRLYFYLHQKGAASFRLKGPQDVAALPLLLIIVSMLSFAASPFTNAVSRHQERAADEYAVNLTKDGEAGVTSFQKLAKSGLSQVNPPLLVKIFRYGHPTMMDRITDMEKAAKKEGTSNSSK</sequence>
<dbReference type="Pfam" id="PF01435">
    <property type="entry name" value="Peptidase_M48"/>
    <property type="match status" value="1"/>
</dbReference>
<dbReference type="Proteomes" id="UP000230768">
    <property type="component" value="Unassembled WGS sequence"/>
</dbReference>